<feature type="compositionally biased region" description="Acidic residues" evidence="1">
    <location>
        <begin position="452"/>
        <end position="462"/>
    </location>
</feature>
<organism evidence="2 3">
    <name type="scientific">Capronia coronata CBS 617.96</name>
    <dbReference type="NCBI Taxonomy" id="1182541"/>
    <lineage>
        <taxon>Eukaryota</taxon>
        <taxon>Fungi</taxon>
        <taxon>Dikarya</taxon>
        <taxon>Ascomycota</taxon>
        <taxon>Pezizomycotina</taxon>
        <taxon>Eurotiomycetes</taxon>
        <taxon>Chaetothyriomycetidae</taxon>
        <taxon>Chaetothyriales</taxon>
        <taxon>Herpotrichiellaceae</taxon>
        <taxon>Capronia</taxon>
    </lineage>
</organism>
<sequence>MASTVKSGFPQFLDGDVLLIVSTTQQYKLHSQVLSTHSAFFADAIAAKPGPRLNAQARRDRAAAYRFEYVASSEKGEPGQWVRKEVNEQGRTPRGGASLLPDFDNGKVSDNAYKAWDWLFGIFYNREPSFVNDTLVKVLGDVIILIECAESIGSIDHVRDVVDLALLRQDQVLWSSIMGNPVAWLELGRRVRSPTIFSEAAIHLIGQWGVLPIEVKDTISDDLREFLNHKADELDRAKEAVELRILGHYPAFMLRTAADKPGRPSYSGDIYMWMAVCFFRQWFAQSISDDRTRRAPDGGLDFYSALSDGGQAYLTHLDFQEFHRYFPMSIKACHVLEANMGVLKQDIMNFVSDLMVERTHLKRDDYPGIAWLTCAKIDKAELPWHVALPKGKNDELNDMYGVLDEEHTTFVQQELRKQKQAAAAAGSASASASASTSERIPARPRKRARVVEDDEDEEDVDDGSGMFIPEGGDFVMGEDDGEEE</sequence>
<dbReference type="PANTHER" id="PTHR38119:SF2">
    <property type="entry name" value="TRANSCRIPTION FACTOR DOMAIN-CONTAINING PROTEIN"/>
    <property type="match status" value="1"/>
</dbReference>
<dbReference type="GeneID" id="19162400"/>
<dbReference type="HOGENOM" id="CLU_024519_3_0_1"/>
<evidence type="ECO:0000313" key="2">
    <source>
        <dbReference type="EMBL" id="EXJ83915.1"/>
    </source>
</evidence>
<evidence type="ECO:0000313" key="3">
    <source>
        <dbReference type="Proteomes" id="UP000019484"/>
    </source>
</evidence>
<dbReference type="eggNOG" id="ENOG502SP6B">
    <property type="taxonomic scope" value="Eukaryota"/>
</dbReference>
<dbReference type="AlphaFoldDB" id="W9Y2S0"/>
<reference evidence="2 3" key="1">
    <citation type="submission" date="2013-03" db="EMBL/GenBank/DDBJ databases">
        <title>The Genome Sequence of Capronia coronata CBS 617.96.</title>
        <authorList>
            <consortium name="The Broad Institute Genomics Platform"/>
            <person name="Cuomo C."/>
            <person name="de Hoog S."/>
            <person name="Gorbushina A."/>
            <person name="Walker B."/>
            <person name="Young S.K."/>
            <person name="Zeng Q."/>
            <person name="Gargeya S."/>
            <person name="Fitzgerald M."/>
            <person name="Haas B."/>
            <person name="Abouelleil A."/>
            <person name="Allen A.W."/>
            <person name="Alvarado L."/>
            <person name="Arachchi H.M."/>
            <person name="Berlin A.M."/>
            <person name="Chapman S.B."/>
            <person name="Gainer-Dewar J."/>
            <person name="Goldberg J."/>
            <person name="Griggs A."/>
            <person name="Gujja S."/>
            <person name="Hansen M."/>
            <person name="Howarth C."/>
            <person name="Imamovic A."/>
            <person name="Ireland A."/>
            <person name="Larimer J."/>
            <person name="McCowan C."/>
            <person name="Murphy C."/>
            <person name="Pearson M."/>
            <person name="Poon T.W."/>
            <person name="Priest M."/>
            <person name="Roberts A."/>
            <person name="Saif S."/>
            <person name="Shea T."/>
            <person name="Sisk P."/>
            <person name="Sykes S."/>
            <person name="Wortman J."/>
            <person name="Nusbaum C."/>
            <person name="Birren B."/>
        </authorList>
    </citation>
    <scope>NUCLEOTIDE SEQUENCE [LARGE SCALE GENOMIC DNA]</scope>
    <source>
        <strain evidence="2 3">CBS 617.96</strain>
    </source>
</reference>
<gene>
    <name evidence="2" type="ORF">A1O1_07544</name>
</gene>
<dbReference type="EMBL" id="AMWN01000006">
    <property type="protein sequence ID" value="EXJ83915.1"/>
    <property type="molecule type" value="Genomic_DNA"/>
</dbReference>
<evidence type="ECO:0000256" key="1">
    <source>
        <dbReference type="SAM" id="MobiDB-lite"/>
    </source>
</evidence>
<dbReference type="PANTHER" id="PTHR38119">
    <property type="entry name" value="BTB DOMAIN-CONTAINING PROTEIN-RELATED"/>
    <property type="match status" value="1"/>
</dbReference>
<feature type="compositionally biased region" description="Low complexity" evidence="1">
    <location>
        <begin position="421"/>
        <end position="437"/>
    </location>
</feature>
<dbReference type="Proteomes" id="UP000019484">
    <property type="component" value="Unassembled WGS sequence"/>
</dbReference>
<dbReference type="STRING" id="1182541.W9Y2S0"/>
<accession>W9Y2S0</accession>
<feature type="region of interest" description="Disordered" evidence="1">
    <location>
        <begin position="421"/>
        <end position="484"/>
    </location>
</feature>
<name>W9Y2S0_9EURO</name>
<proteinExistence type="predicted"/>
<dbReference type="OrthoDB" id="2129688at2759"/>
<comment type="caution">
    <text evidence="2">The sequence shown here is derived from an EMBL/GenBank/DDBJ whole genome shotgun (WGS) entry which is preliminary data.</text>
</comment>
<keyword evidence="3" id="KW-1185">Reference proteome</keyword>
<dbReference type="RefSeq" id="XP_007726601.1">
    <property type="nucleotide sequence ID" value="XM_007728411.1"/>
</dbReference>
<protein>
    <recommendedName>
        <fullName evidence="4">BTB domain-containing protein</fullName>
    </recommendedName>
</protein>
<evidence type="ECO:0008006" key="4">
    <source>
        <dbReference type="Google" id="ProtNLM"/>
    </source>
</evidence>